<evidence type="ECO:0000256" key="2">
    <source>
        <dbReference type="ARBA" id="ARBA00008622"/>
    </source>
</evidence>
<reference evidence="15" key="1">
    <citation type="submission" date="2017-06" db="EMBL/GenBank/DDBJ databases">
        <authorList>
            <person name="Varghese N."/>
            <person name="Submissions S."/>
        </authorList>
    </citation>
    <scope>NUCLEOTIDE SEQUENCE [LARGE SCALE GENOMIC DNA]</scope>
    <source>
        <strain evidence="15">DSM 137</strain>
    </source>
</reference>
<feature type="transmembrane region" description="Helical" evidence="12">
    <location>
        <begin position="151"/>
        <end position="173"/>
    </location>
</feature>
<evidence type="ECO:0000256" key="3">
    <source>
        <dbReference type="ARBA" id="ARBA00022448"/>
    </source>
</evidence>
<keyword evidence="15" id="KW-1185">Reference proteome</keyword>
<evidence type="ECO:0000256" key="6">
    <source>
        <dbReference type="ARBA" id="ARBA00022692"/>
    </source>
</evidence>
<comment type="subcellular location">
    <subcellularLocation>
        <location evidence="1">Cell membrane</location>
        <topology evidence="1">Multi-pass membrane protein</topology>
    </subcellularLocation>
</comment>
<gene>
    <name evidence="14" type="ORF">SAMN06265338_102603</name>
</gene>
<evidence type="ECO:0000259" key="13">
    <source>
        <dbReference type="Pfam" id="PF01292"/>
    </source>
</evidence>
<evidence type="ECO:0000313" key="14">
    <source>
        <dbReference type="EMBL" id="SNB67119.1"/>
    </source>
</evidence>
<dbReference type="AlphaFoldDB" id="A0A212R4X7"/>
<dbReference type="GO" id="GO:0020037">
    <property type="term" value="F:heme binding"/>
    <property type="evidence" value="ECO:0007669"/>
    <property type="project" value="TreeGrafter"/>
</dbReference>
<feature type="domain" description="Cytochrome b561 bacterial/Ni-hydrogenase" evidence="13">
    <location>
        <begin position="33"/>
        <end position="239"/>
    </location>
</feature>
<evidence type="ECO:0000256" key="10">
    <source>
        <dbReference type="ARBA" id="ARBA00023004"/>
    </source>
</evidence>
<keyword evidence="11 12" id="KW-0472">Membrane</keyword>
<keyword evidence="5" id="KW-0349">Heme</keyword>
<keyword evidence="10" id="KW-0408">Iron</keyword>
<name>A0A212R4X7_RHOAC</name>
<dbReference type="Proteomes" id="UP000198418">
    <property type="component" value="Unassembled WGS sequence"/>
</dbReference>
<dbReference type="GO" id="GO:0009055">
    <property type="term" value="F:electron transfer activity"/>
    <property type="evidence" value="ECO:0007669"/>
    <property type="project" value="InterPro"/>
</dbReference>
<dbReference type="Pfam" id="PF01292">
    <property type="entry name" value="Ni_hydr_CYTB"/>
    <property type="match status" value="1"/>
</dbReference>
<dbReference type="RefSeq" id="WP_244593289.1">
    <property type="nucleotide sequence ID" value="NZ_FYDG01000002.1"/>
</dbReference>
<proteinExistence type="inferred from homology"/>
<feature type="transmembrane region" description="Helical" evidence="12">
    <location>
        <begin position="201"/>
        <end position="222"/>
    </location>
</feature>
<keyword evidence="7" id="KW-0479">Metal-binding</keyword>
<keyword evidence="6 12" id="KW-0812">Transmembrane</keyword>
<keyword evidence="3" id="KW-0813">Transport</keyword>
<evidence type="ECO:0000256" key="1">
    <source>
        <dbReference type="ARBA" id="ARBA00004651"/>
    </source>
</evidence>
<dbReference type="EMBL" id="FYDG01000002">
    <property type="protein sequence ID" value="SNB67119.1"/>
    <property type="molecule type" value="Genomic_DNA"/>
</dbReference>
<dbReference type="GO" id="GO:0005886">
    <property type="term" value="C:plasma membrane"/>
    <property type="evidence" value="ECO:0007669"/>
    <property type="project" value="UniProtKB-SubCell"/>
</dbReference>
<evidence type="ECO:0000256" key="8">
    <source>
        <dbReference type="ARBA" id="ARBA00022982"/>
    </source>
</evidence>
<dbReference type="InterPro" id="IPR016174">
    <property type="entry name" value="Di-haem_cyt_TM"/>
</dbReference>
<evidence type="ECO:0000256" key="7">
    <source>
        <dbReference type="ARBA" id="ARBA00022723"/>
    </source>
</evidence>
<dbReference type="InterPro" id="IPR000516">
    <property type="entry name" value="Ni-dep_Hydgase_cyt-B"/>
</dbReference>
<dbReference type="GO" id="GO:0022904">
    <property type="term" value="P:respiratory electron transport chain"/>
    <property type="evidence" value="ECO:0007669"/>
    <property type="project" value="InterPro"/>
</dbReference>
<dbReference type="GO" id="GO:0005506">
    <property type="term" value="F:iron ion binding"/>
    <property type="evidence" value="ECO:0007669"/>
    <property type="project" value="InterPro"/>
</dbReference>
<organism evidence="14 15">
    <name type="scientific">Rhodoblastus acidophilus</name>
    <name type="common">Rhodopseudomonas acidophila</name>
    <dbReference type="NCBI Taxonomy" id="1074"/>
    <lineage>
        <taxon>Bacteria</taxon>
        <taxon>Pseudomonadati</taxon>
        <taxon>Pseudomonadota</taxon>
        <taxon>Alphaproteobacteria</taxon>
        <taxon>Hyphomicrobiales</taxon>
        <taxon>Rhodoblastaceae</taxon>
        <taxon>Rhodoblastus</taxon>
    </lineage>
</organism>
<evidence type="ECO:0000256" key="12">
    <source>
        <dbReference type="SAM" id="Phobius"/>
    </source>
</evidence>
<dbReference type="InterPro" id="IPR011577">
    <property type="entry name" value="Cyt_b561_bac/Ni-Hgenase"/>
</dbReference>
<dbReference type="Gene3D" id="1.20.950.20">
    <property type="entry name" value="Transmembrane di-heme cytochromes, Chain C"/>
    <property type="match status" value="1"/>
</dbReference>
<comment type="similarity">
    <text evidence="2">Belongs to the HupC/HyaC/HydC family.</text>
</comment>
<evidence type="ECO:0000256" key="9">
    <source>
        <dbReference type="ARBA" id="ARBA00022989"/>
    </source>
</evidence>
<dbReference type="InterPro" id="IPR051542">
    <property type="entry name" value="Hydrogenase_cytochrome"/>
</dbReference>
<evidence type="ECO:0000256" key="4">
    <source>
        <dbReference type="ARBA" id="ARBA00022475"/>
    </source>
</evidence>
<dbReference type="PRINTS" id="PR00161">
    <property type="entry name" value="NIHGNASECYTB"/>
</dbReference>
<evidence type="ECO:0000313" key="15">
    <source>
        <dbReference type="Proteomes" id="UP000198418"/>
    </source>
</evidence>
<keyword evidence="9 12" id="KW-1133">Transmembrane helix</keyword>
<dbReference type="PANTHER" id="PTHR30485:SF0">
    <property type="entry name" value="NI_FE-HYDROGENASE 1 B-TYPE CYTOCHROME SUBUNIT-RELATED"/>
    <property type="match status" value="1"/>
</dbReference>
<dbReference type="PANTHER" id="PTHR30485">
    <property type="entry name" value="NI/FE-HYDROGENASE 1 B-TYPE CYTOCHROME SUBUNIT"/>
    <property type="match status" value="1"/>
</dbReference>
<evidence type="ECO:0000256" key="11">
    <source>
        <dbReference type="ARBA" id="ARBA00023136"/>
    </source>
</evidence>
<keyword evidence="4" id="KW-1003">Cell membrane</keyword>
<protein>
    <submittedName>
        <fullName evidence="14">[NiFe]-hydrogenase I apocytochrome b subunit</fullName>
    </submittedName>
</protein>
<dbReference type="PROSITE" id="PS00882">
    <property type="entry name" value="NI_HGENASE_CYTB_1"/>
    <property type="match status" value="1"/>
</dbReference>
<keyword evidence="8" id="KW-0249">Electron transport</keyword>
<accession>A0A212R4X7</accession>
<dbReference type="SUPFAM" id="SSF81342">
    <property type="entry name" value="Transmembrane di-heme cytochromes"/>
    <property type="match status" value="1"/>
</dbReference>
<feature type="transmembrane region" description="Helical" evidence="12">
    <location>
        <begin position="81"/>
        <end position="103"/>
    </location>
</feature>
<feature type="transmembrane region" description="Helical" evidence="12">
    <location>
        <begin position="40"/>
        <end position="61"/>
    </location>
</feature>
<sequence length="245" mass="28159">MTDIREDDLAAQRALLFSEGVRESQEMQTAVLVYEVPIRLWHWMNFFAILALFVTGYLIAFPTPSLGGEASAHFLFGNIRLIHFSAGQVFAWGFLARAIFAFIGNHTSREIYYVPVWRAEWRKGFIAMLRWYCFMEKRAPRFIGHNPIAQMMMFGAFVLPSLVVISTGVALYVEALGQDHALRVITDSVFRITGGSLQTHVWHHLAMWIMVVFAILHIYAAVREEIMSRQSMISTMISGWRMFKD</sequence>
<dbReference type="NCBIfam" id="TIGR02125">
    <property type="entry name" value="CytB-hydogenase"/>
    <property type="match status" value="1"/>
</dbReference>
<evidence type="ECO:0000256" key="5">
    <source>
        <dbReference type="ARBA" id="ARBA00022617"/>
    </source>
</evidence>